<dbReference type="Proteomes" id="UP000238413">
    <property type="component" value="Chromosome"/>
</dbReference>
<sequence length="67" mass="7230">MEVAMLAYTPHDVRITSEIRALPPQDGWACYERTGQATLICSCGHSDGPMPSPLAVMLAKLHIHGIA</sequence>
<reference evidence="1 2" key="1">
    <citation type="submission" date="2018-02" db="EMBL/GenBank/DDBJ databases">
        <title>Complete genome sequence of Streptomyces dengpaensis, the producer of angucyclines.</title>
        <authorList>
            <person name="Yumei L."/>
        </authorList>
    </citation>
    <scope>NUCLEOTIDE SEQUENCE [LARGE SCALE GENOMIC DNA]</scope>
    <source>
        <strain evidence="1 2">XZHG99</strain>
    </source>
</reference>
<organism evidence="1 2">
    <name type="scientific">Streptomyces dengpaensis</name>
    <dbReference type="NCBI Taxonomy" id="2049881"/>
    <lineage>
        <taxon>Bacteria</taxon>
        <taxon>Bacillati</taxon>
        <taxon>Actinomycetota</taxon>
        <taxon>Actinomycetes</taxon>
        <taxon>Kitasatosporales</taxon>
        <taxon>Streptomycetaceae</taxon>
        <taxon>Streptomyces</taxon>
    </lineage>
</organism>
<dbReference type="RefSeq" id="WP_099506069.1">
    <property type="nucleotide sequence ID" value="NZ_CP026652.1"/>
</dbReference>
<name>A0ABM6ST95_9ACTN</name>
<evidence type="ECO:0000313" key="1">
    <source>
        <dbReference type="EMBL" id="AVH57876.1"/>
    </source>
</evidence>
<gene>
    <name evidence="1" type="ORF">C4B68_21280</name>
</gene>
<keyword evidence="2" id="KW-1185">Reference proteome</keyword>
<protein>
    <submittedName>
        <fullName evidence="1">Uncharacterized protein</fullName>
    </submittedName>
</protein>
<proteinExistence type="predicted"/>
<accession>A0ABM6ST95</accession>
<evidence type="ECO:0000313" key="2">
    <source>
        <dbReference type="Proteomes" id="UP000238413"/>
    </source>
</evidence>
<dbReference type="EMBL" id="CP026652">
    <property type="protein sequence ID" value="AVH57876.1"/>
    <property type="molecule type" value="Genomic_DNA"/>
</dbReference>